<dbReference type="GO" id="GO:0044780">
    <property type="term" value="P:bacterial-type flagellum assembly"/>
    <property type="evidence" value="ECO:0007669"/>
    <property type="project" value="TreeGrafter"/>
</dbReference>
<keyword evidence="3" id="KW-1003">Cell membrane</keyword>
<dbReference type="STRING" id="655384.GCA_900128595_00159"/>
<dbReference type="Gene3D" id="3.40.50.12790">
    <property type="entry name" value="FHIPEP family, domain 4"/>
    <property type="match status" value="1"/>
</dbReference>
<organism evidence="8 9">
    <name type="scientific">Buchnera aphidicola</name>
    <name type="common">Cinara pseudotaxifoliae</name>
    <dbReference type="NCBI Taxonomy" id="655384"/>
    <lineage>
        <taxon>Bacteria</taxon>
        <taxon>Pseudomonadati</taxon>
        <taxon>Pseudomonadota</taxon>
        <taxon>Gammaproteobacteria</taxon>
        <taxon>Enterobacterales</taxon>
        <taxon>Erwiniaceae</taxon>
        <taxon>Buchnera</taxon>
    </lineage>
</organism>
<dbReference type="PANTHER" id="PTHR30161">
    <property type="entry name" value="FLAGELLAR EXPORT PROTEIN, MEMBRANE FLHA SUBUNIT-RELATED"/>
    <property type="match status" value="1"/>
</dbReference>
<feature type="transmembrane region" description="Helical" evidence="7">
    <location>
        <begin position="241"/>
        <end position="268"/>
    </location>
</feature>
<evidence type="ECO:0000256" key="6">
    <source>
        <dbReference type="ARBA" id="ARBA00023136"/>
    </source>
</evidence>
<comment type="subcellular location">
    <subcellularLocation>
        <location evidence="1">Cell membrane</location>
        <topology evidence="1">Multi-pass membrane protein</topology>
    </subcellularLocation>
</comment>
<dbReference type="Gene3D" id="1.10.8.540">
    <property type="entry name" value="FHIPEP family, domain 3"/>
    <property type="match status" value="1"/>
</dbReference>
<dbReference type="InterPro" id="IPR042193">
    <property type="entry name" value="FHIPEP_3"/>
</dbReference>
<dbReference type="InterPro" id="IPR001712">
    <property type="entry name" value="T3SS_FHIPEP"/>
</dbReference>
<dbReference type="Proteomes" id="UP000294449">
    <property type="component" value="Chromosome"/>
</dbReference>
<dbReference type="PRINTS" id="PR00949">
    <property type="entry name" value="TYPE3IMAPROT"/>
</dbReference>
<protein>
    <submittedName>
        <fullName evidence="8">Flagellar biosynthesis protein FlhA</fullName>
    </submittedName>
</protein>
<accession>A0A451DGT8</accession>
<keyword evidence="8" id="KW-0966">Cell projection</keyword>
<dbReference type="InterPro" id="IPR042194">
    <property type="entry name" value="FHIPEP_1"/>
</dbReference>
<dbReference type="InterPro" id="IPR025505">
    <property type="entry name" value="FHIPEP_CS"/>
</dbReference>
<evidence type="ECO:0000256" key="7">
    <source>
        <dbReference type="SAM" id="Phobius"/>
    </source>
</evidence>
<feature type="transmembrane region" description="Helical" evidence="7">
    <location>
        <begin position="76"/>
        <end position="97"/>
    </location>
</feature>
<dbReference type="GO" id="GO:0009306">
    <property type="term" value="P:protein secretion"/>
    <property type="evidence" value="ECO:0007669"/>
    <property type="project" value="InterPro"/>
</dbReference>
<dbReference type="PROSITE" id="PS00994">
    <property type="entry name" value="FHIPEP"/>
    <property type="match status" value="1"/>
</dbReference>
<proteinExistence type="inferred from homology"/>
<feature type="transmembrane region" description="Helical" evidence="7">
    <location>
        <begin position="21"/>
        <end position="40"/>
    </location>
</feature>
<dbReference type="PANTHER" id="PTHR30161:SF1">
    <property type="entry name" value="FLAGELLAR BIOSYNTHESIS PROTEIN FLHA-RELATED"/>
    <property type="match status" value="1"/>
</dbReference>
<dbReference type="AlphaFoldDB" id="A0A451DGT8"/>
<reference evidence="8 9" key="1">
    <citation type="submission" date="2019-02" db="EMBL/GenBank/DDBJ databases">
        <authorList>
            <person name="Manzano-Marin A."/>
            <person name="Manzano-Marin A."/>
        </authorList>
    </citation>
    <scope>NUCLEOTIDE SEQUENCE [LARGE SCALE GENOMIC DNA]</scope>
    <source>
        <strain evidence="8 9">BuCipseudotaxifoliae</strain>
    </source>
</reference>
<evidence type="ECO:0000313" key="8">
    <source>
        <dbReference type="EMBL" id="VFP85836.1"/>
    </source>
</evidence>
<keyword evidence="8" id="KW-0969">Cilium</keyword>
<keyword evidence="6 7" id="KW-0472">Membrane</keyword>
<evidence type="ECO:0000313" key="9">
    <source>
        <dbReference type="Proteomes" id="UP000294449"/>
    </source>
</evidence>
<dbReference type="Gene3D" id="3.40.30.60">
    <property type="entry name" value="FHIPEP family, domain 1"/>
    <property type="match status" value="1"/>
</dbReference>
<comment type="similarity">
    <text evidence="2">Belongs to the FHIPEP (flagella/HR/invasion proteins export pore) family.</text>
</comment>
<dbReference type="PIRSF" id="PIRSF005419">
    <property type="entry name" value="FlhA"/>
    <property type="match status" value="1"/>
</dbReference>
<keyword evidence="8" id="KW-0282">Flagellum</keyword>
<evidence type="ECO:0000256" key="3">
    <source>
        <dbReference type="ARBA" id="ARBA00022475"/>
    </source>
</evidence>
<evidence type="ECO:0000256" key="1">
    <source>
        <dbReference type="ARBA" id="ARBA00004651"/>
    </source>
</evidence>
<dbReference type="Pfam" id="PF00771">
    <property type="entry name" value="FHIPEP"/>
    <property type="match status" value="1"/>
</dbReference>
<evidence type="ECO:0000256" key="2">
    <source>
        <dbReference type="ARBA" id="ARBA00008835"/>
    </source>
</evidence>
<name>A0A451DGT8_9GAMM</name>
<feature type="transmembrane region" description="Helical" evidence="7">
    <location>
        <begin position="289"/>
        <end position="306"/>
    </location>
</feature>
<keyword evidence="4 7" id="KW-0812">Transmembrane</keyword>
<dbReference type="InterPro" id="IPR042196">
    <property type="entry name" value="FHIPEP_4"/>
</dbReference>
<feature type="transmembrane region" description="Helical" evidence="7">
    <location>
        <begin position="209"/>
        <end position="229"/>
    </location>
</feature>
<dbReference type="EMBL" id="LR217732">
    <property type="protein sequence ID" value="VFP85836.1"/>
    <property type="molecule type" value="Genomic_DNA"/>
</dbReference>
<sequence length="697" mass="78643">MRQMFILLNFIKKINNGGLHSLSAPILILVTLFMLILPLPSFFLDLLFAFNIVISIIILIVAMFTTEILDFSSFPVVLLFSTLLRLSLNIASTRIILLNGHTGSFSAGRVIESFGYFLIGGNFFIGFVIFTILVTINFLVITKGSGRIAEVGARFILDAMPGKQMAIDADLNAGFISTKEAKLRRMNVYKEADFYGSMDGASKFIRGDAIAGIIIMLVNIVGGLIIGIIQHNMLFSQAVKIYSVLTIGDGLVAQIPSLIISIASGVILTRVGSEKTSVSKQIINQVFNNPQVIFFSGVVFGIFGVIPGMPNFIFLFFSISLFILSWHLYNQKNIRQNSFKKLVSQKNQKLHLSWNDIQFERLIVLQLNSHFFNSLYKEVYNDLLCKLHILRKNIAKNFGFLIPEIDCIHNSRLENGQYKIFVKGVEIESGFIFLDKILAVNTGKNTVTIPGGIKVKEPVFDLPAFWIDIASKDLVIKKKLLVVEPNSVIITHLDKIIRYNLHDFFGFQETQQFLDRVSQNFPKLVNHVVPKIISITVLQNILQNLLYDRIPITDIRTIFETLLKHGDARKNDTDNLTSIIRIALRKFITQKFFSNSKNICVVGLSAKIENILLKIVDNKKSKLEPLFSEKLIKKTKLSLIFQKQNTLPAVLLVHPKIRVLLAKLFTTSIPELTVLSFLEISEDRTIKIVHTIDTDRF</sequence>
<evidence type="ECO:0000256" key="4">
    <source>
        <dbReference type="ARBA" id="ARBA00022692"/>
    </source>
</evidence>
<keyword evidence="5 7" id="KW-1133">Transmembrane helix</keyword>
<gene>
    <name evidence="8" type="primary">flhA</name>
    <name evidence="8" type="ORF">BUCIPSTX3056_159</name>
</gene>
<feature type="transmembrane region" description="Helical" evidence="7">
    <location>
        <begin position="117"/>
        <end position="140"/>
    </location>
</feature>
<evidence type="ECO:0000256" key="5">
    <source>
        <dbReference type="ARBA" id="ARBA00022989"/>
    </source>
</evidence>
<dbReference type="GO" id="GO:0005886">
    <property type="term" value="C:plasma membrane"/>
    <property type="evidence" value="ECO:0007669"/>
    <property type="project" value="UniProtKB-SubCell"/>
</dbReference>
<feature type="transmembrane region" description="Helical" evidence="7">
    <location>
        <begin position="46"/>
        <end position="64"/>
    </location>
</feature>